<evidence type="ECO:0000313" key="3">
    <source>
        <dbReference type="EMBL" id="VEU33385.1"/>
    </source>
</evidence>
<dbReference type="Proteomes" id="UP000291116">
    <property type="component" value="Unassembled WGS sequence"/>
</dbReference>
<dbReference type="Pfam" id="PF20710">
    <property type="entry name" value="DUF6824"/>
    <property type="match status" value="1"/>
</dbReference>
<proteinExistence type="predicted"/>
<evidence type="ECO:0000313" key="4">
    <source>
        <dbReference type="Proteomes" id="UP000291116"/>
    </source>
</evidence>
<reference evidence="3 4" key="1">
    <citation type="submission" date="2019-01" db="EMBL/GenBank/DDBJ databases">
        <authorList>
            <person name="Ferrante I. M."/>
        </authorList>
    </citation>
    <scope>NUCLEOTIDE SEQUENCE [LARGE SCALE GENOMIC DNA]</scope>
    <source>
        <strain evidence="3 4">B856</strain>
    </source>
</reference>
<dbReference type="AlphaFoldDB" id="A0A448YUC4"/>
<feature type="compositionally biased region" description="Polar residues" evidence="1">
    <location>
        <begin position="427"/>
        <end position="441"/>
    </location>
</feature>
<organism evidence="3 4">
    <name type="scientific">Pseudo-nitzschia multistriata</name>
    <dbReference type="NCBI Taxonomy" id="183589"/>
    <lineage>
        <taxon>Eukaryota</taxon>
        <taxon>Sar</taxon>
        <taxon>Stramenopiles</taxon>
        <taxon>Ochrophyta</taxon>
        <taxon>Bacillariophyta</taxon>
        <taxon>Bacillariophyceae</taxon>
        <taxon>Bacillariophycidae</taxon>
        <taxon>Bacillariales</taxon>
        <taxon>Bacillariaceae</taxon>
        <taxon>Pseudo-nitzschia</taxon>
    </lineage>
</organism>
<evidence type="ECO:0000259" key="2">
    <source>
        <dbReference type="Pfam" id="PF20710"/>
    </source>
</evidence>
<dbReference type="EMBL" id="CAACVS010000001">
    <property type="protein sequence ID" value="VEU33385.1"/>
    <property type="molecule type" value="Genomic_DNA"/>
</dbReference>
<name>A0A448YUC4_9STRA</name>
<gene>
    <name evidence="3" type="ORF">PSNMU_V1.4_AUG-EV-PASAV3_0001890</name>
</gene>
<sequence length="464" mass="53101">MSMYSDSIVNIVNEEPDVADKMLSKELLRMSLKERNAIEEEVHGVGTTAIEETPDRVQESLRLLAFELDEKIPPHRKIAYTKSQTIPDTYVNTKSFRLRFLRSTHFDSTRAAQKIAKFLDVATHLFGNDLLKRPVRITDFSCNDLRDLQKGRLQLLPFLDRSGRRIFVFFPDEVWEAFEAETKARISLYLSWTAGNDVEIQRQGLVFVVWIAEEFKITDGGSVLVRDKDYHTVRASALHICCPDTPFHRFRRAVIAMRVGTSVELLYRLQSYGIQSEQIPITCTGVVKTSNNDKWVRVRRAIEASEYDQVKDSAIGVIYEFPKFNDVVFRTGTSSRSHAANARFRTMVQSKLEENARGYKNDESVLKRKDIIKLIIDEIKAQGGRFLVWNDIGGWNQLVDEKIIFAKITHLMKEIQRAAPKPDRTTKMTPSLQSDTATFSNAKHEHRSCTSPICGTGAKDSRLF</sequence>
<keyword evidence="4" id="KW-1185">Reference proteome</keyword>
<feature type="domain" description="DUF6824" evidence="2">
    <location>
        <begin position="326"/>
        <end position="413"/>
    </location>
</feature>
<protein>
    <recommendedName>
        <fullName evidence="2">DUF6824 domain-containing protein</fullName>
    </recommendedName>
</protein>
<dbReference type="InterPro" id="IPR049227">
    <property type="entry name" value="DUF6824"/>
</dbReference>
<accession>A0A448YUC4</accession>
<dbReference type="OrthoDB" id="75724at2759"/>
<evidence type="ECO:0000256" key="1">
    <source>
        <dbReference type="SAM" id="MobiDB-lite"/>
    </source>
</evidence>
<feature type="region of interest" description="Disordered" evidence="1">
    <location>
        <begin position="420"/>
        <end position="451"/>
    </location>
</feature>